<dbReference type="Proteomes" id="UP000317685">
    <property type="component" value="Unassembled WGS sequence"/>
</dbReference>
<comment type="caution">
    <text evidence="3">The sequence shown here is derived from an EMBL/GenBank/DDBJ whole genome shotgun (WGS) entry which is preliminary data.</text>
</comment>
<dbReference type="OrthoDB" id="3399934at2"/>
<feature type="transmembrane region" description="Helical" evidence="2">
    <location>
        <begin position="28"/>
        <end position="47"/>
    </location>
</feature>
<sequence>MIDLDKRDHQPTESNTTAHDDPVPKQKMVLGLVAVFVVGVLLGGFAVQRRASHEERERNSMVALVAFPQSASLGSSNLQTVTLDGGSGAAQIKMTGHLMVINAGPAPIIVRRVAVERSGMVSASTGAPRLSPLGGTGELVVELLFECSVAFFQEPLPLGFEVETEDKHVREISYPVTLAGSDWQRIAPTNCKHA</sequence>
<accession>A0A561VDH9</accession>
<evidence type="ECO:0000313" key="4">
    <source>
        <dbReference type="Proteomes" id="UP000317685"/>
    </source>
</evidence>
<keyword evidence="2" id="KW-0812">Transmembrane</keyword>
<keyword evidence="2" id="KW-0472">Membrane</keyword>
<evidence type="ECO:0000256" key="1">
    <source>
        <dbReference type="SAM" id="MobiDB-lite"/>
    </source>
</evidence>
<dbReference type="RefSeq" id="WP_145785950.1">
    <property type="nucleotide sequence ID" value="NZ_JBEZJB010000007.1"/>
</dbReference>
<evidence type="ECO:0008006" key="5">
    <source>
        <dbReference type="Google" id="ProtNLM"/>
    </source>
</evidence>
<keyword evidence="2" id="KW-1133">Transmembrane helix</keyword>
<dbReference type="AlphaFoldDB" id="A0A561VDH9"/>
<name>A0A561VDH9_9ACTN</name>
<organism evidence="3 4">
    <name type="scientific">Micromonospora taraxaci</name>
    <dbReference type="NCBI Taxonomy" id="1316803"/>
    <lineage>
        <taxon>Bacteria</taxon>
        <taxon>Bacillati</taxon>
        <taxon>Actinomycetota</taxon>
        <taxon>Actinomycetes</taxon>
        <taxon>Micromonosporales</taxon>
        <taxon>Micromonosporaceae</taxon>
        <taxon>Micromonospora</taxon>
    </lineage>
</organism>
<proteinExistence type="predicted"/>
<reference evidence="3 4" key="1">
    <citation type="submission" date="2019-06" db="EMBL/GenBank/DDBJ databases">
        <title>Sequencing the genomes of 1000 actinobacteria strains.</title>
        <authorList>
            <person name="Klenk H.-P."/>
        </authorList>
    </citation>
    <scope>NUCLEOTIDE SEQUENCE [LARGE SCALE GENOMIC DNA]</scope>
    <source>
        <strain evidence="3 4">DSM 45885</strain>
    </source>
</reference>
<gene>
    <name evidence="3" type="ORF">FHU34_12115</name>
</gene>
<evidence type="ECO:0000313" key="3">
    <source>
        <dbReference type="EMBL" id="TWG09667.1"/>
    </source>
</evidence>
<keyword evidence="4" id="KW-1185">Reference proteome</keyword>
<evidence type="ECO:0000256" key="2">
    <source>
        <dbReference type="SAM" id="Phobius"/>
    </source>
</evidence>
<feature type="region of interest" description="Disordered" evidence="1">
    <location>
        <begin position="1"/>
        <end position="23"/>
    </location>
</feature>
<dbReference type="GeneID" id="300131423"/>
<dbReference type="EMBL" id="VIWZ01000002">
    <property type="protein sequence ID" value="TWG09667.1"/>
    <property type="molecule type" value="Genomic_DNA"/>
</dbReference>
<protein>
    <recommendedName>
        <fullName evidence="5">LEA14-like dessication related protein</fullName>
    </recommendedName>
</protein>
<feature type="compositionally biased region" description="Basic and acidic residues" evidence="1">
    <location>
        <begin position="1"/>
        <end position="11"/>
    </location>
</feature>